<dbReference type="AlphaFoldDB" id="A0A4P9K6F0"/>
<dbReference type="EMBL" id="CP040602">
    <property type="protein sequence ID" value="QCU90421.1"/>
    <property type="molecule type" value="Genomic_DNA"/>
</dbReference>
<dbReference type="Pfam" id="PF13638">
    <property type="entry name" value="PIN_4"/>
    <property type="match status" value="1"/>
</dbReference>
<reference evidence="6 7" key="1">
    <citation type="submission" date="2019-05" db="EMBL/GenBank/DDBJ databases">
        <title>Thiomicrorhabdus sediminis sp. nov, a novel sulfur-oxidizing bacterium isolated from coastal sediment.</title>
        <authorList>
            <person name="Liu X."/>
        </authorList>
    </citation>
    <scope>NUCLEOTIDE SEQUENCE [LARGE SCALE GENOMIC DNA]</scope>
    <source>
        <strain evidence="6 7">G1</strain>
    </source>
</reference>
<dbReference type="GO" id="GO:0005829">
    <property type="term" value="C:cytosol"/>
    <property type="evidence" value="ECO:0007669"/>
    <property type="project" value="TreeGrafter"/>
</dbReference>
<dbReference type="SUPFAM" id="SSF52540">
    <property type="entry name" value="P-loop containing nucleoside triphosphate hydrolases"/>
    <property type="match status" value="1"/>
</dbReference>
<dbReference type="RefSeq" id="WP_138565096.1">
    <property type="nucleotide sequence ID" value="NZ_CP040602.1"/>
</dbReference>
<dbReference type="Pfam" id="PF02562">
    <property type="entry name" value="PhoH"/>
    <property type="match status" value="1"/>
</dbReference>
<evidence type="ECO:0000256" key="2">
    <source>
        <dbReference type="ARBA" id="ARBA00022741"/>
    </source>
</evidence>
<evidence type="ECO:0000259" key="5">
    <source>
        <dbReference type="SMART" id="SM00670"/>
    </source>
</evidence>
<dbReference type="InterPro" id="IPR002716">
    <property type="entry name" value="PIN_dom"/>
</dbReference>
<dbReference type="Gene3D" id="3.40.50.300">
    <property type="entry name" value="P-loop containing nucleotide triphosphate hydrolases"/>
    <property type="match status" value="1"/>
</dbReference>
<dbReference type="SUPFAM" id="SSF88723">
    <property type="entry name" value="PIN domain-like"/>
    <property type="match status" value="1"/>
</dbReference>
<accession>A0A4P9K6F0</accession>
<keyword evidence="3" id="KW-0067">ATP-binding</keyword>
<evidence type="ECO:0000313" key="7">
    <source>
        <dbReference type="Proteomes" id="UP000304864"/>
    </source>
</evidence>
<dbReference type="Proteomes" id="UP000304864">
    <property type="component" value="Chromosome"/>
</dbReference>
<dbReference type="OrthoDB" id="9766527at2"/>
<name>A0A4P9K6F0_9GAMM</name>
<dbReference type="SMART" id="SM00670">
    <property type="entry name" value="PINc"/>
    <property type="match status" value="1"/>
</dbReference>
<dbReference type="PANTHER" id="PTHR30473">
    <property type="entry name" value="PROTEIN PHOH"/>
    <property type="match status" value="1"/>
</dbReference>
<sequence length="468" mass="53270">MTNEAKRLFILDTNVLMHDPMALFNFEEHDIFISMTVLEELDAGKKGMSEVSRNVRETNRLIDQIISDASFEDIKHGLELERIHPNPEKASSHLGKLFFETEPLLAELPKSLPSHKADNHILQTGLALKSQYPDRNVTLVTKDINMRIKSSAVGLHSEDYYNDRVLEDADLLFTGWEYLDSHFFETHGQNMKSWQDGSRTFYEMDVDEHCHWFPNQCLISENDAGFNAIVRSVEHGKAILEYMHDFTHENHSVWGITARNSEQNIALNFLMDPEIDFVSLLGVAGTGKTLLALAAALEQTLDQNIYNEIIMTRATIPVGEDIGFLPGTEEEKMTPWMGALMDNLEVLTSSDGYTDWEKESTQQLLSKRIKIKSMNFMRGRTFQKKFIILDEAQNLTPKQMKTLVTRAGEGTKVVCLGNISQIDSPYLTETTTGLTYIVDRFKSWNHSAHITLQQGERSRLAEFASDNL</sequence>
<evidence type="ECO:0000256" key="3">
    <source>
        <dbReference type="ARBA" id="ARBA00022840"/>
    </source>
</evidence>
<protein>
    <submittedName>
        <fullName evidence="6">PhoH family protein</fullName>
    </submittedName>
</protein>
<dbReference type="PANTHER" id="PTHR30473:SF2">
    <property type="entry name" value="PIN DOMAIN-CONTAINING PROTEIN"/>
    <property type="match status" value="1"/>
</dbReference>
<proteinExistence type="inferred from homology"/>
<comment type="similarity">
    <text evidence="4">In the N-terminal section; belongs to the PINc/VapC protein family.</text>
</comment>
<dbReference type="FunFam" id="3.40.50.300:FF:000013">
    <property type="entry name" value="PhoH family ATPase"/>
    <property type="match status" value="1"/>
</dbReference>
<dbReference type="InterPro" id="IPR027417">
    <property type="entry name" value="P-loop_NTPase"/>
</dbReference>
<dbReference type="Gene3D" id="3.40.50.1010">
    <property type="entry name" value="5'-nuclease"/>
    <property type="match status" value="1"/>
</dbReference>
<dbReference type="InterPro" id="IPR003714">
    <property type="entry name" value="PhoH"/>
</dbReference>
<comment type="similarity">
    <text evidence="1">Belongs to the PhoH family.</text>
</comment>
<feature type="domain" description="PIN" evidence="5">
    <location>
        <begin position="7"/>
        <end position="148"/>
    </location>
</feature>
<dbReference type="CDD" id="cd09883">
    <property type="entry name" value="PIN_VapC_PhoHL-ATPase"/>
    <property type="match status" value="1"/>
</dbReference>
<dbReference type="InterPro" id="IPR029060">
    <property type="entry name" value="PIN-like_dom_sf"/>
</dbReference>
<evidence type="ECO:0000256" key="4">
    <source>
        <dbReference type="ARBA" id="ARBA00046345"/>
    </source>
</evidence>
<dbReference type="GO" id="GO:0005524">
    <property type="term" value="F:ATP binding"/>
    <property type="evidence" value="ECO:0007669"/>
    <property type="project" value="UniProtKB-KW"/>
</dbReference>
<evidence type="ECO:0000313" key="6">
    <source>
        <dbReference type="EMBL" id="QCU90421.1"/>
    </source>
</evidence>
<evidence type="ECO:0000256" key="1">
    <source>
        <dbReference type="ARBA" id="ARBA00010393"/>
    </source>
</evidence>
<organism evidence="6 7">
    <name type="scientific">Thiomicrorhabdus sediminis</name>
    <dbReference type="NCBI Taxonomy" id="2580412"/>
    <lineage>
        <taxon>Bacteria</taxon>
        <taxon>Pseudomonadati</taxon>
        <taxon>Pseudomonadota</taxon>
        <taxon>Gammaproteobacteria</taxon>
        <taxon>Thiotrichales</taxon>
        <taxon>Piscirickettsiaceae</taxon>
        <taxon>Thiomicrorhabdus</taxon>
    </lineage>
</organism>
<keyword evidence="7" id="KW-1185">Reference proteome</keyword>
<dbReference type="InterPro" id="IPR051451">
    <property type="entry name" value="PhoH2-like"/>
</dbReference>
<dbReference type="KEGG" id="thig:FE785_07150"/>
<gene>
    <name evidence="6" type="ORF">FE785_07150</name>
</gene>
<keyword evidence="2" id="KW-0547">Nucleotide-binding</keyword>